<dbReference type="AlphaFoldDB" id="A0A840Y6G7"/>
<dbReference type="EMBL" id="JACIJE010000035">
    <property type="protein sequence ID" value="MBB5691957.1"/>
    <property type="molecule type" value="Genomic_DNA"/>
</dbReference>
<gene>
    <name evidence="2" type="ORF">FHS88_004124</name>
</gene>
<name>A0A840Y6G7_9PROT</name>
<comment type="caution">
    <text evidence="2">The sequence shown here is derived from an EMBL/GenBank/DDBJ whole genome shotgun (WGS) entry which is preliminary data.</text>
</comment>
<evidence type="ECO:0000313" key="2">
    <source>
        <dbReference type="EMBL" id="MBB5691957.1"/>
    </source>
</evidence>
<proteinExistence type="predicted"/>
<feature type="transmembrane region" description="Helical" evidence="1">
    <location>
        <begin position="12"/>
        <end position="29"/>
    </location>
</feature>
<reference evidence="2 3" key="1">
    <citation type="submission" date="2020-08" db="EMBL/GenBank/DDBJ databases">
        <title>Genomic Encyclopedia of Type Strains, Phase IV (KMG-IV): sequencing the most valuable type-strain genomes for metagenomic binning, comparative biology and taxonomic classification.</title>
        <authorList>
            <person name="Goeker M."/>
        </authorList>
    </citation>
    <scope>NUCLEOTIDE SEQUENCE [LARGE SCALE GENOMIC DNA]</scope>
    <source>
        <strain evidence="2 3">DSM 25895</strain>
    </source>
</reference>
<accession>A0A840Y6G7</accession>
<dbReference type="RefSeq" id="WP_184487310.1">
    <property type="nucleotide sequence ID" value="NZ_JAAEDJ010000326.1"/>
</dbReference>
<protein>
    <submittedName>
        <fullName evidence="2">Uncharacterized protein</fullName>
    </submittedName>
</protein>
<keyword evidence="3" id="KW-1185">Reference proteome</keyword>
<keyword evidence="1" id="KW-1133">Transmembrane helix</keyword>
<keyword evidence="1" id="KW-0812">Transmembrane</keyword>
<dbReference type="Proteomes" id="UP000562254">
    <property type="component" value="Unassembled WGS sequence"/>
</dbReference>
<evidence type="ECO:0000256" key="1">
    <source>
        <dbReference type="SAM" id="Phobius"/>
    </source>
</evidence>
<evidence type="ECO:0000313" key="3">
    <source>
        <dbReference type="Proteomes" id="UP000562254"/>
    </source>
</evidence>
<keyword evidence="1" id="KW-0472">Membrane</keyword>
<sequence length="152" mass="17167">MASDGQQRATRVLFGIVGVYALLITGWAIPTVRNLIDEFFGPNEAQLVLVSDTPLIRVRVTYDEREVLPRPNWGPGAAPTYATFTPLRTRAFEPTLSVSWETNEGRASVSRTLRQTDHRRCLYVLRIDAAGRALPPEPTDAHSPFWWTCHFE</sequence>
<organism evidence="2 3">
    <name type="scientific">Neoroseomonas alkaliterrae</name>
    <dbReference type="NCBI Taxonomy" id="1452450"/>
    <lineage>
        <taxon>Bacteria</taxon>
        <taxon>Pseudomonadati</taxon>
        <taxon>Pseudomonadota</taxon>
        <taxon>Alphaproteobacteria</taxon>
        <taxon>Acetobacterales</taxon>
        <taxon>Acetobacteraceae</taxon>
        <taxon>Neoroseomonas</taxon>
    </lineage>
</organism>